<evidence type="ECO:0000313" key="4">
    <source>
        <dbReference type="Proteomes" id="UP000051934"/>
    </source>
</evidence>
<dbReference type="NCBIfam" id="TIGR01617">
    <property type="entry name" value="arsC_related"/>
    <property type="match status" value="1"/>
</dbReference>
<evidence type="ECO:0000256" key="1">
    <source>
        <dbReference type="ARBA" id="ARBA00007198"/>
    </source>
</evidence>
<protein>
    <recommendedName>
        <fullName evidence="5">ArsC family transcriptional regulator</fullName>
    </recommendedName>
</protein>
<sequence>MLTVYGIANCDTIKKTKKWLESNSIDFTFHDYKKLGCDAALAAQFVNQFPLDKLINKRGTTWRKLSEEEQQNLDPKSALALIQRETSIIKRPIIHSGDQWLIGYDEGALARLNNP</sequence>
<dbReference type="PANTHER" id="PTHR30041">
    <property type="entry name" value="ARSENATE REDUCTASE"/>
    <property type="match status" value="1"/>
</dbReference>
<dbReference type="Pfam" id="PF03960">
    <property type="entry name" value="ArsC"/>
    <property type="match status" value="1"/>
</dbReference>
<evidence type="ECO:0000313" key="3">
    <source>
        <dbReference type="EMBL" id="KRO72906.1"/>
    </source>
</evidence>
<comment type="similarity">
    <text evidence="1 2">Belongs to the ArsC family.</text>
</comment>
<reference evidence="3 4" key="1">
    <citation type="submission" date="2015-10" db="EMBL/GenBank/DDBJ databases">
        <title>Metagenome-Assembled Genomes uncover a global brackish microbiome.</title>
        <authorList>
            <person name="Hugerth L.W."/>
            <person name="Larsson J."/>
            <person name="Alneberg J."/>
            <person name="Lindh M.V."/>
            <person name="Legrand C."/>
            <person name="Pinhassi J."/>
            <person name="Andersson A.F."/>
        </authorList>
    </citation>
    <scope>NUCLEOTIDE SEQUENCE [LARGE SCALE GENOMIC DNA]</scope>
    <source>
        <strain evidence="3">BACL4 MAG-120507-bin80</strain>
    </source>
</reference>
<dbReference type="PANTHER" id="PTHR30041:SF8">
    <property type="entry name" value="PROTEIN YFFB"/>
    <property type="match status" value="1"/>
</dbReference>
<dbReference type="SUPFAM" id="SSF52833">
    <property type="entry name" value="Thioredoxin-like"/>
    <property type="match status" value="1"/>
</dbReference>
<organism evidence="3 4">
    <name type="scientific">OM182 bacterium BACL3 MAG-120507-bin80</name>
    <dbReference type="NCBI Taxonomy" id="1655577"/>
    <lineage>
        <taxon>Bacteria</taxon>
        <taxon>Pseudomonadati</taxon>
        <taxon>Pseudomonadota</taxon>
        <taxon>Gammaproteobacteria</taxon>
        <taxon>OMG group</taxon>
        <taxon>OM182 clade</taxon>
    </lineage>
</organism>
<dbReference type="InterPro" id="IPR006504">
    <property type="entry name" value="Tscrpt_reg_Spx/MgsR"/>
</dbReference>
<dbReference type="PROSITE" id="PS51353">
    <property type="entry name" value="ARSC"/>
    <property type="match status" value="1"/>
</dbReference>
<evidence type="ECO:0000256" key="2">
    <source>
        <dbReference type="PROSITE-ProRule" id="PRU01282"/>
    </source>
</evidence>
<evidence type="ECO:0008006" key="5">
    <source>
        <dbReference type="Google" id="ProtNLM"/>
    </source>
</evidence>
<accession>A0A0R2SJW6</accession>
<dbReference type="Gene3D" id="3.40.30.10">
    <property type="entry name" value="Glutaredoxin"/>
    <property type="match status" value="1"/>
</dbReference>
<name>A0A0R2SJW6_9GAMM</name>
<dbReference type="AlphaFoldDB" id="A0A0R2SJW6"/>
<dbReference type="EMBL" id="LIBB01000039">
    <property type="protein sequence ID" value="KRO72906.1"/>
    <property type="molecule type" value="Genomic_DNA"/>
</dbReference>
<dbReference type="InterPro" id="IPR036249">
    <property type="entry name" value="Thioredoxin-like_sf"/>
</dbReference>
<dbReference type="Proteomes" id="UP000051934">
    <property type="component" value="Unassembled WGS sequence"/>
</dbReference>
<dbReference type="InterPro" id="IPR006660">
    <property type="entry name" value="Arsenate_reductase-like"/>
</dbReference>
<gene>
    <name evidence="3" type="ORF">ABR69_12655</name>
</gene>
<proteinExistence type="inferred from homology"/>
<comment type="caution">
    <text evidence="3">The sequence shown here is derived from an EMBL/GenBank/DDBJ whole genome shotgun (WGS) entry which is preliminary data.</text>
</comment>